<accession>A0AAU7JK80</accession>
<evidence type="ECO:0000259" key="1">
    <source>
        <dbReference type="SMART" id="SM00421"/>
    </source>
</evidence>
<dbReference type="InterPro" id="IPR016032">
    <property type="entry name" value="Sig_transdc_resp-reg_C-effctor"/>
</dbReference>
<feature type="domain" description="HTH luxR-type" evidence="1">
    <location>
        <begin position="302"/>
        <end position="359"/>
    </location>
</feature>
<dbReference type="EMBL" id="CP157484">
    <property type="protein sequence ID" value="XBO40374.1"/>
    <property type="molecule type" value="Genomic_DNA"/>
</dbReference>
<dbReference type="AlphaFoldDB" id="A0AAU7JK80"/>
<dbReference type="InterPro" id="IPR000792">
    <property type="entry name" value="Tscrpt_reg_LuxR_C"/>
</dbReference>
<dbReference type="SMART" id="SM00421">
    <property type="entry name" value="HTH_LUXR"/>
    <property type="match status" value="1"/>
</dbReference>
<dbReference type="Gene3D" id="1.10.10.10">
    <property type="entry name" value="Winged helix-like DNA-binding domain superfamily/Winged helix DNA-binding domain"/>
    <property type="match status" value="1"/>
</dbReference>
<sequence>MSDDVHALAERFYDCSVAPQAWADALALLAAATGGVGAIVVPVCGAATFSPIWSPSLDESGTAYVRGGWWERDTRAERGRALGLRSGLHLDVDFVGPDRIARDPFYQEFLAPFGFGCALSQVVSPPGGPVIAITVQREAKHGLFTAAERHRLEILGQHAGRALATSFLVSQAARDLAAEQTAREHQAHGYLLLDGAGGVVHADALGRRLIGPVFGLSVKRLSIRNGTQASAFERAIDAVMKGELPPPAIAVTRPGRVRPDLIIQILAAPRTGAWTWGPGRVLVLIHDLAAEGSAQAQRHFIAMGLTPGQAKIAQLIGGGHTPREAAEALGLAEATVRTVLKSIYARLAIRRQSELATLAAKLQQIL</sequence>
<reference evidence="2" key="1">
    <citation type="submission" date="2024-05" db="EMBL/GenBank/DDBJ databases">
        <authorList>
            <person name="Kim S."/>
            <person name="Heo J."/>
            <person name="Choi H."/>
            <person name="Choi Y."/>
            <person name="Kwon S.-W."/>
            <person name="Kim Y."/>
        </authorList>
    </citation>
    <scope>NUCLEOTIDE SEQUENCE</scope>
    <source>
        <strain evidence="2">KACC 23698</strain>
    </source>
</reference>
<organism evidence="2">
    <name type="scientific">Alsobacter sp. KACC 23698</name>
    <dbReference type="NCBI Taxonomy" id="3149229"/>
    <lineage>
        <taxon>Bacteria</taxon>
        <taxon>Pseudomonadati</taxon>
        <taxon>Pseudomonadota</taxon>
        <taxon>Alphaproteobacteria</taxon>
        <taxon>Hyphomicrobiales</taxon>
        <taxon>Alsobacteraceae</taxon>
        <taxon>Alsobacter</taxon>
    </lineage>
</organism>
<dbReference type="SUPFAM" id="SSF46894">
    <property type="entry name" value="C-terminal effector domain of the bipartite response regulators"/>
    <property type="match status" value="1"/>
</dbReference>
<dbReference type="GO" id="GO:0003677">
    <property type="term" value="F:DNA binding"/>
    <property type="evidence" value="ECO:0007669"/>
    <property type="project" value="InterPro"/>
</dbReference>
<dbReference type="InterPro" id="IPR036388">
    <property type="entry name" value="WH-like_DNA-bd_sf"/>
</dbReference>
<gene>
    <name evidence="2" type="ORF">ABEG18_06250</name>
</gene>
<evidence type="ECO:0000313" key="2">
    <source>
        <dbReference type="EMBL" id="XBO40374.1"/>
    </source>
</evidence>
<proteinExistence type="predicted"/>
<protein>
    <submittedName>
        <fullName evidence="2">LuxR C-terminal-related transcriptional regulator</fullName>
    </submittedName>
</protein>
<dbReference type="GO" id="GO:0006355">
    <property type="term" value="P:regulation of DNA-templated transcription"/>
    <property type="evidence" value="ECO:0007669"/>
    <property type="project" value="InterPro"/>
</dbReference>
<dbReference type="RefSeq" id="WP_406857231.1">
    <property type="nucleotide sequence ID" value="NZ_CP157484.1"/>
</dbReference>
<name>A0AAU7JK80_9HYPH</name>